<sequence length="153" mass="16851">MQPELWTLIGVAAGAVLTFAAQWLLARLQRTDERSREAQAIQRDAYARFLSAVHRTLQAVTKFVANDPDEPVAFETLREANIELQDCIALIGLVAPRDTYFAASRLADATLLSRQGGTSSPANEAREHAASVEFMKLARRDIGTEALPVKKDE</sequence>
<reference evidence="2 3" key="1">
    <citation type="submission" date="2018-09" db="EMBL/GenBank/DDBJ databases">
        <title>Metagenome Assembled Genomes from an Advanced Water Purification Facility.</title>
        <authorList>
            <person name="Stamps B.W."/>
            <person name="Spear J.R."/>
        </authorList>
    </citation>
    <scope>NUCLEOTIDE SEQUENCE [LARGE SCALE GENOMIC DNA]</scope>
    <source>
        <strain evidence="2">Bin_29_2</strain>
    </source>
</reference>
<evidence type="ECO:0000256" key="1">
    <source>
        <dbReference type="SAM" id="Phobius"/>
    </source>
</evidence>
<evidence type="ECO:0000313" key="3">
    <source>
        <dbReference type="Proteomes" id="UP000321797"/>
    </source>
</evidence>
<comment type="caution">
    <text evidence="2">The sequence shown here is derived from an EMBL/GenBank/DDBJ whole genome shotgun (WGS) entry which is preliminary data.</text>
</comment>
<dbReference type="Proteomes" id="UP000321797">
    <property type="component" value="Unassembled WGS sequence"/>
</dbReference>
<accession>A0A5C7Y4P1</accession>
<keyword evidence="1" id="KW-0812">Transmembrane</keyword>
<protein>
    <recommendedName>
        <fullName evidence="4">DUF2489 domain-containing protein</fullName>
    </recommendedName>
</protein>
<gene>
    <name evidence="2" type="ORF">E6Q54_09355</name>
</gene>
<keyword evidence="1" id="KW-1133">Transmembrane helix</keyword>
<name>A0A5C7Y4P1_9MYCO</name>
<dbReference type="EMBL" id="SSGD01000045">
    <property type="protein sequence ID" value="TXI56895.1"/>
    <property type="molecule type" value="Genomic_DNA"/>
</dbReference>
<dbReference type="AlphaFoldDB" id="A0A5C7Y4P1"/>
<dbReference type="RefSeq" id="WP_276760195.1">
    <property type="nucleotide sequence ID" value="NZ_SSGD01000045.1"/>
</dbReference>
<evidence type="ECO:0008006" key="4">
    <source>
        <dbReference type="Google" id="ProtNLM"/>
    </source>
</evidence>
<keyword evidence="1" id="KW-0472">Membrane</keyword>
<evidence type="ECO:0000313" key="2">
    <source>
        <dbReference type="EMBL" id="TXI56895.1"/>
    </source>
</evidence>
<feature type="transmembrane region" description="Helical" evidence="1">
    <location>
        <begin position="6"/>
        <end position="26"/>
    </location>
</feature>
<organism evidence="2 3">
    <name type="scientific">Mycolicibacter arupensis</name>
    <dbReference type="NCBI Taxonomy" id="342002"/>
    <lineage>
        <taxon>Bacteria</taxon>
        <taxon>Bacillati</taxon>
        <taxon>Actinomycetota</taxon>
        <taxon>Actinomycetes</taxon>
        <taxon>Mycobacteriales</taxon>
        <taxon>Mycobacteriaceae</taxon>
        <taxon>Mycolicibacter</taxon>
    </lineage>
</organism>
<proteinExistence type="predicted"/>